<feature type="domain" description="SbsA Ig-like" evidence="3">
    <location>
        <begin position="482"/>
        <end position="582"/>
    </location>
</feature>
<comment type="caution">
    <text evidence="4">The sequence shown here is derived from an EMBL/GenBank/DDBJ whole genome shotgun (WGS) entry which is preliminary data.</text>
</comment>
<reference evidence="4 5" key="1">
    <citation type="journal article" date="2020" name="Biotechnol. Biofuels">
        <title>New insights from the biogas microbiome by comprehensive genome-resolved metagenomics of nearly 1600 species originating from multiple anaerobic digesters.</title>
        <authorList>
            <person name="Campanaro S."/>
            <person name="Treu L."/>
            <person name="Rodriguez-R L.M."/>
            <person name="Kovalovszki A."/>
            <person name="Ziels R.M."/>
            <person name="Maus I."/>
            <person name="Zhu X."/>
            <person name="Kougias P.G."/>
            <person name="Basile A."/>
            <person name="Luo G."/>
            <person name="Schluter A."/>
            <person name="Konstantinidis K.T."/>
            <person name="Angelidaki I."/>
        </authorList>
    </citation>
    <scope>NUCLEOTIDE SEQUENCE [LARGE SCALE GENOMIC DNA]</scope>
    <source>
        <strain evidence="4">AS22ysBPME_79</strain>
    </source>
</reference>
<organism evidence="4 5">
    <name type="scientific">Candidatus Iainarchaeum sp</name>
    <dbReference type="NCBI Taxonomy" id="3101447"/>
    <lineage>
        <taxon>Archaea</taxon>
        <taxon>Candidatus Iainarchaeota</taxon>
        <taxon>Candidatus Iainarchaeia</taxon>
        <taxon>Candidatus Iainarchaeales</taxon>
        <taxon>Candidatus Iainarchaeaceae</taxon>
        <taxon>Candidatus Iainarchaeum</taxon>
    </lineage>
</organism>
<dbReference type="InterPro" id="IPR011044">
    <property type="entry name" value="Quino_amine_DH_bsu"/>
</dbReference>
<dbReference type="SUPFAM" id="SSF50969">
    <property type="entry name" value="YVTN repeat-like/Quinoprotein amine dehydrogenase"/>
    <property type="match status" value="1"/>
</dbReference>
<keyword evidence="1" id="KW-0732">Signal</keyword>
<evidence type="ECO:0000256" key="2">
    <source>
        <dbReference type="SAM" id="Phobius"/>
    </source>
</evidence>
<accession>A0A7K4BZ35</accession>
<dbReference type="Pfam" id="PF13205">
    <property type="entry name" value="Big_5"/>
    <property type="match status" value="1"/>
</dbReference>
<gene>
    <name evidence="4" type="ORF">GX950_01675</name>
</gene>
<protein>
    <submittedName>
        <fullName evidence="4">Ig-like domain-containing protein</fullName>
    </submittedName>
</protein>
<sequence>MDMNHKILNINPNSKYANSKRITTILIIFIFLISFTYATLSINSQSNINVIINNNSITNFNLDTNTDQNKNNIKISTDLNIQNFINNSEILKSGPMVYVPGKSINVIDSNKLEIVGHITNDEIFEENENIWNVHLFQVAASPDGKYVYLAINYQEKSNSKGYGEHICKTIIVQLDASTQKIINWTHLKDEIIVKHIEVSPDSRVYVSYQPSWVDGYSGFYTLDFNQKKIWHNSMKPNNILINDFAFSEDGTQVYMNGYGNGPNLTELNWMKNKIYTTWIKTSNKNNSGYIRSVAAGKGQVYINVHKAKEIIVINNKTGTKQSLAINYVPILFKTSPNRETLYTLGYISSEGKTTYFLHKYTNLKYLDAESGTITNPSDFYKGFGIATMTYPNEVRPSNMEISPDEKWAFITTAKGGSYGETGGTDLLIYDLKTMKEFKRIKIPYSGWEISIANEKINYDPELKLDLTVALPNSVFGLIKKFEIIEVTPTKNSFVEDFDNGLIVTATFTKNLDKTTINNSTFKITQIDGNEIIGKITIIDNKLIFESTNPLESGKEYKAFISNTIKSNFGETINSPISWTFNTKLDYNNPQKIVAILPSIKIIGHISTNITITDNNITDNNNTNNIIDNNNNTTESESNQNNENLNNNVDLNIKVEYQHKSNQEHNLNTSINTNTQNEIKNEYDTQTKENIDSNTNNQNNTQTNLIKSIINWILSFFK</sequence>
<name>A0A7K4BZ35_9ARCH</name>
<keyword evidence="2" id="KW-1133">Transmembrane helix</keyword>
<keyword evidence="2" id="KW-0472">Membrane</keyword>
<dbReference type="InterPro" id="IPR032812">
    <property type="entry name" value="SbsA_Ig"/>
</dbReference>
<evidence type="ECO:0000313" key="5">
    <source>
        <dbReference type="Proteomes" id="UP000526302"/>
    </source>
</evidence>
<dbReference type="EMBL" id="JAAZKV010000012">
    <property type="protein sequence ID" value="NMA44503.1"/>
    <property type="molecule type" value="Genomic_DNA"/>
</dbReference>
<dbReference type="Gene3D" id="2.130.10.10">
    <property type="entry name" value="YVTN repeat-like/Quinoprotein amine dehydrogenase"/>
    <property type="match status" value="1"/>
</dbReference>
<dbReference type="InterPro" id="IPR015943">
    <property type="entry name" value="WD40/YVTN_repeat-like_dom_sf"/>
</dbReference>
<dbReference type="AlphaFoldDB" id="A0A7K4BZ35"/>
<proteinExistence type="predicted"/>
<keyword evidence="2" id="KW-0812">Transmembrane</keyword>
<dbReference type="Proteomes" id="UP000526302">
    <property type="component" value="Unassembled WGS sequence"/>
</dbReference>
<evidence type="ECO:0000313" key="4">
    <source>
        <dbReference type="EMBL" id="NMA44503.1"/>
    </source>
</evidence>
<evidence type="ECO:0000259" key="3">
    <source>
        <dbReference type="Pfam" id="PF13205"/>
    </source>
</evidence>
<evidence type="ECO:0000256" key="1">
    <source>
        <dbReference type="ARBA" id="ARBA00022729"/>
    </source>
</evidence>
<feature type="transmembrane region" description="Helical" evidence="2">
    <location>
        <begin position="21"/>
        <end position="40"/>
    </location>
</feature>